<dbReference type="CDD" id="cd01097">
    <property type="entry name" value="Tetrahydromethanopterin_reductase"/>
    <property type="match status" value="1"/>
</dbReference>
<evidence type="ECO:0000259" key="2">
    <source>
        <dbReference type="Pfam" id="PF00296"/>
    </source>
</evidence>
<dbReference type="AlphaFoldDB" id="A0A7C5LDY0"/>
<dbReference type="PANTHER" id="PTHR43244:SF1">
    <property type="entry name" value="5,10-METHYLENETETRAHYDROMETHANOPTERIN REDUCTASE"/>
    <property type="match status" value="1"/>
</dbReference>
<accession>A0A7C5LDY0</accession>
<organism evidence="3">
    <name type="scientific">Caldiarchaeum subterraneum</name>
    <dbReference type="NCBI Taxonomy" id="311458"/>
    <lineage>
        <taxon>Archaea</taxon>
        <taxon>Nitrososphaerota</taxon>
        <taxon>Candidatus Caldarchaeales</taxon>
        <taxon>Candidatus Caldarchaeaceae</taxon>
        <taxon>Candidatus Caldarchaeum</taxon>
    </lineage>
</organism>
<reference evidence="3" key="1">
    <citation type="journal article" date="2020" name="mSystems">
        <title>Genome- and Community-Level Interaction Insights into Carbon Utilization and Element Cycling Functions of Hydrothermarchaeota in Hydrothermal Sediment.</title>
        <authorList>
            <person name="Zhou Z."/>
            <person name="Liu Y."/>
            <person name="Xu W."/>
            <person name="Pan J."/>
            <person name="Luo Z.H."/>
            <person name="Li M."/>
        </authorList>
    </citation>
    <scope>NUCLEOTIDE SEQUENCE [LARGE SCALE GENOMIC DNA]</scope>
    <source>
        <strain evidence="3">SpSt-1056</strain>
    </source>
</reference>
<sequence>MKNMNVGIALIPEYIGLEKIPHYAVRAEKKGFHSVWIPEHHMHGDAFTLLSAAAAKTEKILLGTGVVSVFTRHPAITAMSIDTLNKVSGGRAILGIGLGDEQKLHHCFGYDVSRPTEALFEAVSIMKKYFAGRVDFEGKRFKAVGLSREFSEKPPKILIAAVGPKMLEVAGTLGDGVIFSALSSIPYIREAVRIVREACVNAGRDPEQLEYAGMVVSAAPKNMTELKKLAAMYLSWPHRAERVLIGELSDRVDVSNLKRLVAEGFLDEAVSQIDDSIIFELAIVTSRNVETMLDRFFRAGLTLPILYPIGQPDYLQTIL</sequence>
<protein>
    <submittedName>
        <fullName evidence="3">LLM class flavin-dependent oxidoreductase</fullName>
    </submittedName>
</protein>
<gene>
    <name evidence="3" type="ORF">ENM11_03870</name>
</gene>
<keyword evidence="1" id="KW-0560">Oxidoreductase</keyword>
<dbReference type="InterPro" id="IPR050564">
    <property type="entry name" value="F420-G6PD/mer"/>
</dbReference>
<name>A0A7C5LDY0_CALS0</name>
<dbReference type="InterPro" id="IPR036661">
    <property type="entry name" value="Luciferase-like_sf"/>
</dbReference>
<evidence type="ECO:0000313" key="3">
    <source>
        <dbReference type="EMBL" id="HHK68276.1"/>
    </source>
</evidence>
<dbReference type="Pfam" id="PF00296">
    <property type="entry name" value="Bac_luciferase"/>
    <property type="match status" value="1"/>
</dbReference>
<evidence type="ECO:0000256" key="1">
    <source>
        <dbReference type="ARBA" id="ARBA00023002"/>
    </source>
</evidence>
<dbReference type="PANTHER" id="PTHR43244">
    <property type="match status" value="1"/>
</dbReference>
<comment type="caution">
    <text evidence="3">The sequence shown here is derived from an EMBL/GenBank/DDBJ whole genome shotgun (WGS) entry which is preliminary data.</text>
</comment>
<dbReference type="SUPFAM" id="SSF51679">
    <property type="entry name" value="Bacterial luciferase-like"/>
    <property type="match status" value="1"/>
</dbReference>
<proteinExistence type="predicted"/>
<feature type="domain" description="Luciferase-like" evidence="2">
    <location>
        <begin position="16"/>
        <end position="240"/>
    </location>
</feature>
<dbReference type="EMBL" id="DRWN01000028">
    <property type="protein sequence ID" value="HHK68276.1"/>
    <property type="molecule type" value="Genomic_DNA"/>
</dbReference>
<dbReference type="InterPro" id="IPR011251">
    <property type="entry name" value="Luciferase-like_dom"/>
</dbReference>
<dbReference type="Gene3D" id="3.20.20.30">
    <property type="entry name" value="Luciferase-like domain"/>
    <property type="match status" value="1"/>
</dbReference>
<dbReference type="GO" id="GO:0016705">
    <property type="term" value="F:oxidoreductase activity, acting on paired donors, with incorporation or reduction of molecular oxygen"/>
    <property type="evidence" value="ECO:0007669"/>
    <property type="project" value="InterPro"/>
</dbReference>